<reference evidence="2" key="1">
    <citation type="submission" date="2023-08" db="EMBL/GenBank/DDBJ databases">
        <authorList>
            <person name="Chen Y."/>
            <person name="Shah S."/>
            <person name="Dougan E. K."/>
            <person name="Thang M."/>
            <person name="Chan C."/>
        </authorList>
    </citation>
    <scope>NUCLEOTIDE SEQUENCE</scope>
</reference>
<feature type="region of interest" description="Disordered" evidence="1">
    <location>
        <begin position="1"/>
        <end position="20"/>
    </location>
</feature>
<dbReference type="Proteomes" id="UP001178507">
    <property type="component" value="Unassembled WGS sequence"/>
</dbReference>
<feature type="compositionally biased region" description="Basic and acidic residues" evidence="1">
    <location>
        <begin position="52"/>
        <end position="73"/>
    </location>
</feature>
<protein>
    <submittedName>
        <fullName evidence="2">Uncharacterized protein</fullName>
    </submittedName>
</protein>
<organism evidence="2 3">
    <name type="scientific">Effrenium voratum</name>
    <dbReference type="NCBI Taxonomy" id="2562239"/>
    <lineage>
        <taxon>Eukaryota</taxon>
        <taxon>Sar</taxon>
        <taxon>Alveolata</taxon>
        <taxon>Dinophyceae</taxon>
        <taxon>Suessiales</taxon>
        <taxon>Symbiodiniaceae</taxon>
        <taxon>Effrenium</taxon>
    </lineage>
</organism>
<feature type="compositionally biased region" description="Basic and acidic residues" evidence="1">
    <location>
        <begin position="1"/>
        <end position="11"/>
    </location>
</feature>
<accession>A0AA36JAR2</accession>
<evidence type="ECO:0000313" key="3">
    <source>
        <dbReference type="Proteomes" id="UP001178507"/>
    </source>
</evidence>
<name>A0AA36JAR2_9DINO</name>
<dbReference type="AlphaFoldDB" id="A0AA36JAR2"/>
<dbReference type="EMBL" id="CAUJNA010003467">
    <property type="protein sequence ID" value="CAJ1402768.1"/>
    <property type="molecule type" value="Genomic_DNA"/>
</dbReference>
<comment type="caution">
    <text evidence="2">The sequence shown here is derived from an EMBL/GenBank/DDBJ whole genome shotgun (WGS) entry which is preliminary data.</text>
</comment>
<evidence type="ECO:0000313" key="2">
    <source>
        <dbReference type="EMBL" id="CAJ1402768.1"/>
    </source>
</evidence>
<feature type="compositionally biased region" description="Low complexity" evidence="1">
    <location>
        <begin position="86"/>
        <end position="97"/>
    </location>
</feature>
<feature type="region of interest" description="Disordered" evidence="1">
    <location>
        <begin position="52"/>
        <end position="128"/>
    </location>
</feature>
<keyword evidence="3" id="KW-1185">Reference proteome</keyword>
<proteinExistence type="predicted"/>
<evidence type="ECO:0000256" key="1">
    <source>
        <dbReference type="SAM" id="MobiDB-lite"/>
    </source>
</evidence>
<gene>
    <name evidence="2" type="ORF">EVOR1521_LOCUS25577</name>
</gene>
<sequence length="462" mass="52302">MADVRRSDESRNAANGRGDLALCDLGMGPLSCFVTMKPLSCDYLAPISADRHEEQVSRQADPKLDRPSPKPKTEPGPMRPMPKAAPESPSSCLSSPNRSERSLFKRGPTFAPAPSRSTEYRNEESWRGATRLARGSSVSLESQQKELLSAWNSGRLLEAWRLVEESRATQRNFHEVLDDVALETLRRVEASYAQSLDELSQKSGDWIKDRDEASDLDMAFRLTNDTLQAVASTVCNGWDVVQVMDGLLQYVLQHEYNGDILVQPLDTELEHDMLLHVYRSGHGANEDNIFHMSWLDALDEPLGALWLSSYTNPLKRSRHPTTFRNAALPKARRGAVRLSFWRSSFAVAPLWRDRAGGGRTSLRAVRVTYALARRPSSAACIFQNMMHREVGKMLTRFKDFLNSENMKAESRAVYDCIRRHIQERASERPAQEAERSFQELASFLHEDWADYHDPVHVNDVSQ</sequence>